<keyword evidence="1" id="KW-1133">Transmembrane helix</keyword>
<keyword evidence="1" id="KW-0472">Membrane</keyword>
<evidence type="ECO:0000256" key="1">
    <source>
        <dbReference type="SAM" id="Phobius"/>
    </source>
</evidence>
<feature type="transmembrane region" description="Helical" evidence="1">
    <location>
        <begin position="37"/>
        <end position="60"/>
    </location>
</feature>
<proteinExistence type="predicted"/>
<accession>A0A1H3M520</accession>
<organism evidence="2 3">
    <name type="scientific">Amycolatopsis xylanica</name>
    <dbReference type="NCBI Taxonomy" id="589385"/>
    <lineage>
        <taxon>Bacteria</taxon>
        <taxon>Bacillati</taxon>
        <taxon>Actinomycetota</taxon>
        <taxon>Actinomycetes</taxon>
        <taxon>Pseudonocardiales</taxon>
        <taxon>Pseudonocardiaceae</taxon>
        <taxon>Amycolatopsis</taxon>
    </lineage>
</organism>
<name>A0A1H3M520_9PSEU</name>
<gene>
    <name evidence="2" type="ORF">SAMN05421504_106493</name>
</gene>
<evidence type="ECO:0000313" key="2">
    <source>
        <dbReference type="EMBL" id="SDY71676.1"/>
    </source>
</evidence>
<feature type="transmembrane region" description="Helical" evidence="1">
    <location>
        <begin position="7"/>
        <end position="25"/>
    </location>
</feature>
<keyword evidence="3" id="KW-1185">Reference proteome</keyword>
<dbReference type="EMBL" id="FNON01000006">
    <property type="protein sequence ID" value="SDY71676.1"/>
    <property type="molecule type" value="Genomic_DNA"/>
</dbReference>
<protein>
    <submittedName>
        <fullName evidence="2">Uncharacterized protein</fullName>
    </submittedName>
</protein>
<dbReference type="Proteomes" id="UP000199515">
    <property type="component" value="Unassembled WGS sequence"/>
</dbReference>
<dbReference type="AlphaFoldDB" id="A0A1H3M520"/>
<sequence length="72" mass="7701">MASGWKTFWVVDAVVGLVGAGYVTFELARSPGPIGFWPAAVGYGACLVVAGLLALCYFSMRETAREKSRGER</sequence>
<reference evidence="2 3" key="1">
    <citation type="submission" date="2016-10" db="EMBL/GenBank/DDBJ databases">
        <authorList>
            <person name="de Groot N.N."/>
        </authorList>
    </citation>
    <scope>NUCLEOTIDE SEQUENCE [LARGE SCALE GENOMIC DNA]</scope>
    <source>
        <strain evidence="2 3">CPCC 202699</strain>
    </source>
</reference>
<dbReference type="RefSeq" id="WP_143047171.1">
    <property type="nucleotide sequence ID" value="NZ_FNON01000006.1"/>
</dbReference>
<evidence type="ECO:0000313" key="3">
    <source>
        <dbReference type="Proteomes" id="UP000199515"/>
    </source>
</evidence>
<keyword evidence="1" id="KW-0812">Transmembrane</keyword>